<dbReference type="Proteomes" id="UP000199527">
    <property type="component" value="Unassembled WGS sequence"/>
</dbReference>
<feature type="domain" description="DHFR" evidence="10">
    <location>
        <begin position="3"/>
        <end position="161"/>
    </location>
</feature>
<dbReference type="InterPro" id="IPR001796">
    <property type="entry name" value="DHFR_dom"/>
</dbReference>
<keyword evidence="5 8" id="KW-0521">NADP</keyword>
<evidence type="ECO:0000256" key="1">
    <source>
        <dbReference type="ARBA" id="ARBA00004903"/>
    </source>
</evidence>
<comment type="function">
    <text evidence="7 8">Key enzyme in folate metabolism. Catalyzes an essential reaction for de novo glycine and purine synthesis, and for DNA precursor synthesis.</text>
</comment>
<protein>
    <recommendedName>
        <fullName evidence="3 8">Dihydrofolate reductase</fullName>
        <ecNumber evidence="3 8">1.5.1.3</ecNumber>
    </recommendedName>
</protein>
<gene>
    <name evidence="11" type="ORF">SAMN04488540_11060</name>
</gene>
<evidence type="ECO:0000256" key="5">
    <source>
        <dbReference type="ARBA" id="ARBA00022857"/>
    </source>
</evidence>
<dbReference type="InterPro" id="IPR017925">
    <property type="entry name" value="DHFR_CS"/>
</dbReference>
<dbReference type="PANTHER" id="PTHR48069:SF3">
    <property type="entry name" value="DIHYDROFOLATE REDUCTASE"/>
    <property type="match status" value="1"/>
</dbReference>
<dbReference type="GO" id="GO:0006730">
    <property type="term" value="P:one-carbon metabolic process"/>
    <property type="evidence" value="ECO:0007669"/>
    <property type="project" value="UniProtKB-KW"/>
</dbReference>
<evidence type="ECO:0000256" key="9">
    <source>
        <dbReference type="RuleBase" id="RU004474"/>
    </source>
</evidence>
<comment type="pathway">
    <text evidence="1 8">Cofactor biosynthesis; tetrahydrofolate biosynthesis; 5,6,7,8-tetrahydrofolate from 7,8-dihydrofolate: step 1/1.</text>
</comment>
<evidence type="ECO:0000313" key="11">
    <source>
        <dbReference type="EMBL" id="SDJ59625.1"/>
    </source>
</evidence>
<dbReference type="PROSITE" id="PS51330">
    <property type="entry name" value="DHFR_2"/>
    <property type="match status" value="1"/>
</dbReference>
<dbReference type="GO" id="GO:0070401">
    <property type="term" value="F:NADP+ binding"/>
    <property type="evidence" value="ECO:0007669"/>
    <property type="project" value="UniProtKB-ARBA"/>
</dbReference>
<keyword evidence="4 8" id="KW-0554">One-carbon metabolism</keyword>
<evidence type="ECO:0000313" key="12">
    <source>
        <dbReference type="Proteomes" id="UP000199527"/>
    </source>
</evidence>
<name>A0A1G8V2N5_9GAMM</name>
<organism evidence="11 12">
    <name type="scientific">Ferrimonas sediminum</name>
    <dbReference type="NCBI Taxonomy" id="718193"/>
    <lineage>
        <taxon>Bacteria</taxon>
        <taxon>Pseudomonadati</taxon>
        <taxon>Pseudomonadota</taxon>
        <taxon>Gammaproteobacteria</taxon>
        <taxon>Alteromonadales</taxon>
        <taxon>Ferrimonadaceae</taxon>
        <taxon>Ferrimonas</taxon>
    </lineage>
</organism>
<evidence type="ECO:0000256" key="6">
    <source>
        <dbReference type="ARBA" id="ARBA00023002"/>
    </source>
</evidence>
<dbReference type="NCBIfam" id="NF008037">
    <property type="entry name" value="PRK10769.1"/>
    <property type="match status" value="1"/>
</dbReference>
<dbReference type="Pfam" id="PF00186">
    <property type="entry name" value="DHFR_1"/>
    <property type="match status" value="1"/>
</dbReference>
<reference evidence="12" key="1">
    <citation type="submission" date="2016-10" db="EMBL/GenBank/DDBJ databases">
        <authorList>
            <person name="Varghese N."/>
            <person name="Submissions S."/>
        </authorList>
    </citation>
    <scope>NUCLEOTIDE SEQUENCE [LARGE SCALE GENOMIC DNA]</scope>
    <source>
        <strain evidence="12">DSM 23317</strain>
    </source>
</reference>
<evidence type="ECO:0000256" key="8">
    <source>
        <dbReference type="PIRNR" id="PIRNR000194"/>
    </source>
</evidence>
<dbReference type="GO" id="GO:0005829">
    <property type="term" value="C:cytosol"/>
    <property type="evidence" value="ECO:0007669"/>
    <property type="project" value="TreeGrafter"/>
</dbReference>
<dbReference type="InterPro" id="IPR024072">
    <property type="entry name" value="DHFR-like_dom_sf"/>
</dbReference>
<dbReference type="PRINTS" id="PR00070">
    <property type="entry name" value="DHFR"/>
</dbReference>
<dbReference type="GO" id="GO:0046452">
    <property type="term" value="P:dihydrofolate metabolic process"/>
    <property type="evidence" value="ECO:0007669"/>
    <property type="project" value="TreeGrafter"/>
</dbReference>
<dbReference type="GO" id="GO:0004146">
    <property type="term" value="F:dihydrofolate reductase activity"/>
    <property type="evidence" value="ECO:0007669"/>
    <property type="project" value="UniProtKB-EC"/>
</dbReference>
<accession>A0A1G8V2N5</accession>
<dbReference type="PROSITE" id="PS00075">
    <property type="entry name" value="DHFR_1"/>
    <property type="match status" value="1"/>
</dbReference>
<sequence>MMRISMIACMAADRVIGKDNQMPWHLPADLKHFKAVTMGKPVVMGRRTYESIGRPLPGRHNVVISRRPDYRPDGVSVVASIDAALALLAAEEEVMIIGGGQLYSSLMARADRLYLTLAQMQVEGDTRFPEYHPEAWREVERQVHPADERNSCDLHFVVLERIVSGV</sequence>
<dbReference type="FunFam" id="3.40.430.10:FF:000001">
    <property type="entry name" value="Dihydrofolate reductase"/>
    <property type="match status" value="1"/>
</dbReference>
<dbReference type="CDD" id="cd00209">
    <property type="entry name" value="DHFR"/>
    <property type="match status" value="1"/>
</dbReference>
<dbReference type="EC" id="1.5.1.3" evidence="3 8"/>
<dbReference type="SUPFAM" id="SSF53597">
    <property type="entry name" value="Dihydrofolate reductase-like"/>
    <property type="match status" value="1"/>
</dbReference>
<proteinExistence type="inferred from homology"/>
<comment type="similarity">
    <text evidence="2 8 9">Belongs to the dihydrofolate reductase family.</text>
</comment>
<evidence type="ECO:0000256" key="3">
    <source>
        <dbReference type="ARBA" id="ARBA00012856"/>
    </source>
</evidence>
<evidence type="ECO:0000256" key="2">
    <source>
        <dbReference type="ARBA" id="ARBA00009539"/>
    </source>
</evidence>
<evidence type="ECO:0000259" key="10">
    <source>
        <dbReference type="PROSITE" id="PS51330"/>
    </source>
</evidence>
<dbReference type="InterPro" id="IPR012259">
    <property type="entry name" value="DHFR"/>
</dbReference>
<dbReference type="Gene3D" id="3.40.430.10">
    <property type="entry name" value="Dihydrofolate Reductase, subunit A"/>
    <property type="match status" value="1"/>
</dbReference>
<keyword evidence="6 8" id="KW-0560">Oxidoreductase</keyword>
<dbReference type="UniPathway" id="UPA00077">
    <property type="reaction ID" value="UER00158"/>
</dbReference>
<dbReference type="GO" id="GO:0046655">
    <property type="term" value="P:folic acid metabolic process"/>
    <property type="evidence" value="ECO:0007669"/>
    <property type="project" value="TreeGrafter"/>
</dbReference>
<dbReference type="EMBL" id="FNEM01000010">
    <property type="protein sequence ID" value="SDJ59625.1"/>
    <property type="molecule type" value="Genomic_DNA"/>
</dbReference>
<keyword evidence="12" id="KW-1185">Reference proteome</keyword>
<evidence type="ECO:0000256" key="7">
    <source>
        <dbReference type="ARBA" id="ARBA00025067"/>
    </source>
</evidence>
<dbReference type="PANTHER" id="PTHR48069">
    <property type="entry name" value="DIHYDROFOLATE REDUCTASE"/>
    <property type="match status" value="1"/>
</dbReference>
<dbReference type="AlphaFoldDB" id="A0A1G8V2N5"/>
<evidence type="ECO:0000256" key="4">
    <source>
        <dbReference type="ARBA" id="ARBA00022563"/>
    </source>
</evidence>
<dbReference type="GO" id="GO:0046654">
    <property type="term" value="P:tetrahydrofolate biosynthetic process"/>
    <property type="evidence" value="ECO:0007669"/>
    <property type="project" value="UniProtKB-UniPathway"/>
</dbReference>
<comment type="catalytic activity">
    <reaction evidence="8">
        <text>(6S)-5,6,7,8-tetrahydrofolate + NADP(+) = 7,8-dihydrofolate + NADPH + H(+)</text>
        <dbReference type="Rhea" id="RHEA:15009"/>
        <dbReference type="ChEBI" id="CHEBI:15378"/>
        <dbReference type="ChEBI" id="CHEBI:57451"/>
        <dbReference type="ChEBI" id="CHEBI:57453"/>
        <dbReference type="ChEBI" id="CHEBI:57783"/>
        <dbReference type="ChEBI" id="CHEBI:58349"/>
        <dbReference type="EC" id="1.5.1.3"/>
    </reaction>
</comment>
<dbReference type="PIRSF" id="PIRSF000194">
    <property type="entry name" value="DHFR"/>
    <property type="match status" value="1"/>
</dbReference>